<feature type="compositionally biased region" description="Polar residues" evidence="2">
    <location>
        <begin position="222"/>
        <end position="233"/>
    </location>
</feature>
<proteinExistence type="predicted"/>
<keyword evidence="4" id="KW-1185">Reference proteome</keyword>
<feature type="region of interest" description="Disordered" evidence="2">
    <location>
        <begin position="322"/>
        <end position="342"/>
    </location>
</feature>
<sequence length="669" mass="74235">MSALRQLKKGVTKGVAHTTRFAQGAADLVKDGTTDIIKGARDGIREGLSDEKSKELKRSNSANFYEESDDDDDPDISSMRYSTVVGSGGAKKKKDDQNMAGYSIRPPNHAHHDNTGADSDDDLYTEPLSESQQGELGLNDDDDDSAVATKKKKKIKKIKYRKSGDDSDGSDASAKSTKSSKSSKSSKSGKSRKKKKDRVKRSDGSVGSGRKKKAKDRDESPTRQTSNASLKSETSFKKKKKKKMEVADAYSSDDHDDEQLDELAPLPGGKKVPVLPVRSKSPSGSPGTKKKSPAAPVSPTSDDAVPVHPIKQELMRFSDIWKTQTEDDTEEASPQKRESLNVGRISAALGELNGEIKEDDEDHYSNDFLDAKLRSTEQKLHDSEGKVEELIIAKNEIQKELDEEQLRNDELSRKLLFLEDRVEELEQEKKELEDNPKVIEHEADPIEIFELQQEINTLKTDMSIKVDQHAEALHSKNETIKELEAKLEAGGGAAQPRDSLHSSMHSTNSAGGDAKTQGLLLRSNDRIQKQEAEIKELKQKLEQLGNAEIIEQKDEEIKNLGVQIFELETKMKNMETEQQKALKQKEETIVFFQNQVVEMLKKMPKQAAYTRKKSTEPGEEGTMTLDGEAPEEEATGLWGLVSRASPGLLGGRQTVDRRKMKDVPPSPQL</sequence>
<evidence type="ECO:0000256" key="2">
    <source>
        <dbReference type="SAM" id="MobiDB-lite"/>
    </source>
</evidence>
<keyword evidence="1" id="KW-0175">Coiled coil</keyword>
<accession>A0AAD2JJR1</accession>
<evidence type="ECO:0000313" key="4">
    <source>
        <dbReference type="Proteomes" id="UP001295423"/>
    </source>
</evidence>
<name>A0AAD2JJR1_9STRA</name>
<feature type="compositionally biased region" description="Acidic residues" evidence="2">
    <location>
        <begin position="66"/>
        <end position="75"/>
    </location>
</feature>
<feature type="region of interest" description="Disordered" evidence="2">
    <location>
        <begin position="608"/>
        <end position="669"/>
    </location>
</feature>
<feature type="compositionally biased region" description="Basic residues" evidence="2">
    <location>
        <begin position="187"/>
        <end position="199"/>
    </location>
</feature>
<feature type="region of interest" description="Disordered" evidence="2">
    <location>
        <begin position="489"/>
        <end position="518"/>
    </location>
</feature>
<protein>
    <submittedName>
        <fullName evidence="3">Uncharacterized protein</fullName>
    </submittedName>
</protein>
<feature type="coiled-coil region" evidence="1">
    <location>
        <begin position="520"/>
        <end position="587"/>
    </location>
</feature>
<comment type="caution">
    <text evidence="3">The sequence shown here is derived from an EMBL/GenBank/DDBJ whole genome shotgun (WGS) entry which is preliminary data.</text>
</comment>
<dbReference type="Proteomes" id="UP001295423">
    <property type="component" value="Unassembled WGS sequence"/>
</dbReference>
<dbReference type="AlphaFoldDB" id="A0AAD2JJR1"/>
<organism evidence="3 4">
    <name type="scientific">Cylindrotheca closterium</name>
    <dbReference type="NCBI Taxonomy" id="2856"/>
    <lineage>
        <taxon>Eukaryota</taxon>
        <taxon>Sar</taxon>
        <taxon>Stramenopiles</taxon>
        <taxon>Ochrophyta</taxon>
        <taxon>Bacillariophyta</taxon>
        <taxon>Bacillariophyceae</taxon>
        <taxon>Bacillariophycidae</taxon>
        <taxon>Bacillariales</taxon>
        <taxon>Bacillariaceae</taxon>
        <taxon>Cylindrotheca</taxon>
    </lineage>
</organism>
<feature type="compositionally biased region" description="Polar residues" evidence="2">
    <location>
        <begin position="501"/>
        <end position="510"/>
    </location>
</feature>
<evidence type="ECO:0000256" key="1">
    <source>
        <dbReference type="SAM" id="Coils"/>
    </source>
</evidence>
<feature type="compositionally biased region" description="Basic and acidic residues" evidence="2">
    <location>
        <begin position="41"/>
        <end position="58"/>
    </location>
</feature>
<feature type="region of interest" description="Disordered" evidence="2">
    <location>
        <begin position="41"/>
        <end position="307"/>
    </location>
</feature>
<feature type="compositionally biased region" description="Low complexity" evidence="2">
    <location>
        <begin position="170"/>
        <end position="186"/>
    </location>
</feature>
<dbReference type="EMBL" id="CAKOGP040001903">
    <property type="protein sequence ID" value="CAJ1956137.1"/>
    <property type="molecule type" value="Genomic_DNA"/>
</dbReference>
<gene>
    <name evidence="3" type="ORF">CYCCA115_LOCUS16092</name>
</gene>
<evidence type="ECO:0000313" key="3">
    <source>
        <dbReference type="EMBL" id="CAJ1956137.1"/>
    </source>
</evidence>
<feature type="coiled-coil region" evidence="1">
    <location>
        <begin position="380"/>
        <end position="442"/>
    </location>
</feature>
<feature type="compositionally biased region" description="Basic residues" evidence="2">
    <location>
        <begin position="149"/>
        <end position="161"/>
    </location>
</feature>
<reference evidence="3" key="1">
    <citation type="submission" date="2023-08" db="EMBL/GenBank/DDBJ databases">
        <authorList>
            <person name="Audoor S."/>
            <person name="Bilcke G."/>
        </authorList>
    </citation>
    <scope>NUCLEOTIDE SEQUENCE</scope>
</reference>